<accession>A0AAN8V4C2</accession>
<comment type="caution">
    <text evidence="11">The sequence shown here is derived from an EMBL/GenBank/DDBJ whole genome shotgun (WGS) entry which is preliminary data.</text>
</comment>
<dbReference type="InterPro" id="IPR001372">
    <property type="entry name" value="Dynein_light_chain_typ-1/2"/>
</dbReference>
<sequence length="178" mass="20100">MKSHTVKLLRFKYFSLSLSISNMEAIAEENREEGLRYASRRMLTAPAERLQRAPSMEVKLAAIAVDLNVRLRSADMPVVMQERALRYARALLDADPKTRPNPTHIALALKKEFDGAFGLAWHCIVGKSFGSFVTHSSGGFLYFSMDKLSFLLFKTEVRPIPKISPVLQVSSRRNSLQK</sequence>
<keyword evidence="8 10" id="KW-0206">Cytoskeleton</keyword>
<evidence type="ECO:0000256" key="5">
    <source>
        <dbReference type="ARBA" id="ARBA00022701"/>
    </source>
</evidence>
<dbReference type="SMART" id="SM01375">
    <property type="entry name" value="Dynein_light"/>
    <property type="match status" value="1"/>
</dbReference>
<dbReference type="GO" id="GO:0005634">
    <property type="term" value="C:nucleus"/>
    <property type="evidence" value="ECO:0007669"/>
    <property type="project" value="UniProtKB-SubCell"/>
</dbReference>
<keyword evidence="6" id="KW-0509">mRNA transport</keyword>
<dbReference type="FunFam" id="3.30.740.10:FF:000005">
    <property type="entry name" value="Dynein light chain"/>
    <property type="match status" value="1"/>
</dbReference>
<dbReference type="GO" id="GO:0045505">
    <property type="term" value="F:dynein intermediate chain binding"/>
    <property type="evidence" value="ECO:0007669"/>
    <property type="project" value="TreeGrafter"/>
</dbReference>
<evidence type="ECO:0000256" key="1">
    <source>
        <dbReference type="ARBA" id="ARBA00004123"/>
    </source>
</evidence>
<comment type="similarity">
    <text evidence="10">Belongs to the dynein light chain family.</text>
</comment>
<organism evidence="11 12">
    <name type="scientific">Dillenia turbinata</name>
    <dbReference type="NCBI Taxonomy" id="194707"/>
    <lineage>
        <taxon>Eukaryota</taxon>
        <taxon>Viridiplantae</taxon>
        <taxon>Streptophyta</taxon>
        <taxon>Embryophyta</taxon>
        <taxon>Tracheophyta</taxon>
        <taxon>Spermatophyta</taxon>
        <taxon>Magnoliopsida</taxon>
        <taxon>eudicotyledons</taxon>
        <taxon>Gunneridae</taxon>
        <taxon>Pentapetalae</taxon>
        <taxon>Dilleniales</taxon>
        <taxon>Dilleniaceae</taxon>
        <taxon>Dillenia</taxon>
    </lineage>
</organism>
<proteinExistence type="inferred from homology"/>
<evidence type="ECO:0000313" key="12">
    <source>
        <dbReference type="Proteomes" id="UP001370490"/>
    </source>
</evidence>
<keyword evidence="7" id="KW-0653">Protein transport</keyword>
<evidence type="ECO:0000256" key="2">
    <source>
        <dbReference type="ARBA" id="ARBA00004245"/>
    </source>
</evidence>
<gene>
    <name evidence="11" type="ORF">RJ641_008128</name>
</gene>
<comment type="subcellular location">
    <subcellularLocation>
        <location evidence="2 10">Cytoplasm</location>
        <location evidence="2 10">Cytoskeleton</location>
    </subcellularLocation>
    <subcellularLocation>
        <location evidence="1">Nucleus</location>
    </subcellularLocation>
</comment>
<dbReference type="EMBL" id="JBAMMX010000015">
    <property type="protein sequence ID" value="KAK6926409.1"/>
    <property type="molecule type" value="Genomic_DNA"/>
</dbReference>
<dbReference type="Pfam" id="PF01221">
    <property type="entry name" value="Dynein_light"/>
    <property type="match status" value="1"/>
</dbReference>
<dbReference type="GO" id="GO:0005868">
    <property type="term" value="C:cytoplasmic dynein complex"/>
    <property type="evidence" value="ECO:0007669"/>
    <property type="project" value="TreeGrafter"/>
</dbReference>
<dbReference type="PANTHER" id="PTHR11886">
    <property type="entry name" value="DYNEIN LIGHT CHAIN"/>
    <property type="match status" value="1"/>
</dbReference>
<evidence type="ECO:0000256" key="7">
    <source>
        <dbReference type="ARBA" id="ARBA00022927"/>
    </source>
</evidence>
<reference evidence="11 12" key="1">
    <citation type="submission" date="2023-12" db="EMBL/GenBank/DDBJ databases">
        <title>A high-quality genome assembly for Dillenia turbinata (Dilleniales).</title>
        <authorList>
            <person name="Chanderbali A."/>
        </authorList>
    </citation>
    <scope>NUCLEOTIDE SEQUENCE [LARGE SCALE GENOMIC DNA]</scope>
    <source>
        <strain evidence="11">LSX21</strain>
        <tissue evidence="11">Leaf</tissue>
    </source>
</reference>
<keyword evidence="10" id="KW-0505">Motor protein</keyword>
<evidence type="ECO:0000256" key="9">
    <source>
        <dbReference type="ARBA" id="ARBA00023242"/>
    </source>
</evidence>
<dbReference type="SUPFAM" id="SSF54648">
    <property type="entry name" value="DLC"/>
    <property type="match status" value="1"/>
</dbReference>
<dbReference type="AlphaFoldDB" id="A0AAN8V4C2"/>
<keyword evidence="3" id="KW-0813">Transport</keyword>
<evidence type="ECO:0000313" key="11">
    <source>
        <dbReference type="EMBL" id="KAK6926409.1"/>
    </source>
</evidence>
<dbReference type="GO" id="GO:0015031">
    <property type="term" value="P:protein transport"/>
    <property type="evidence" value="ECO:0007669"/>
    <property type="project" value="UniProtKB-KW"/>
</dbReference>
<keyword evidence="5 10" id="KW-0493">Microtubule</keyword>
<name>A0AAN8V4C2_9MAGN</name>
<evidence type="ECO:0000256" key="8">
    <source>
        <dbReference type="ARBA" id="ARBA00023212"/>
    </source>
</evidence>
<dbReference type="Proteomes" id="UP001370490">
    <property type="component" value="Unassembled WGS sequence"/>
</dbReference>
<keyword evidence="12" id="KW-1185">Reference proteome</keyword>
<protein>
    <recommendedName>
        <fullName evidence="10">Dynein light chain</fullName>
    </recommendedName>
</protein>
<dbReference type="PANTHER" id="PTHR11886:SF56">
    <property type="entry name" value="OS02G0580400 PROTEIN"/>
    <property type="match status" value="1"/>
</dbReference>
<dbReference type="GO" id="GO:0007017">
    <property type="term" value="P:microtubule-based process"/>
    <property type="evidence" value="ECO:0007669"/>
    <property type="project" value="InterPro"/>
</dbReference>
<keyword evidence="10" id="KW-0243">Dynein</keyword>
<keyword evidence="9" id="KW-0539">Nucleus</keyword>
<dbReference type="Gene3D" id="3.30.740.10">
    <property type="entry name" value="Protein Inhibitor Of Neuronal Nitric Oxide Synthase"/>
    <property type="match status" value="1"/>
</dbReference>
<evidence type="ECO:0000256" key="4">
    <source>
        <dbReference type="ARBA" id="ARBA00022490"/>
    </source>
</evidence>
<evidence type="ECO:0000256" key="10">
    <source>
        <dbReference type="RuleBase" id="RU365010"/>
    </source>
</evidence>
<keyword evidence="4 10" id="KW-0963">Cytoplasm</keyword>
<evidence type="ECO:0000256" key="3">
    <source>
        <dbReference type="ARBA" id="ARBA00022448"/>
    </source>
</evidence>
<dbReference type="GO" id="GO:0005874">
    <property type="term" value="C:microtubule"/>
    <property type="evidence" value="ECO:0007669"/>
    <property type="project" value="UniProtKB-KW"/>
</dbReference>
<dbReference type="GO" id="GO:0051028">
    <property type="term" value="P:mRNA transport"/>
    <property type="evidence" value="ECO:0007669"/>
    <property type="project" value="UniProtKB-KW"/>
</dbReference>
<evidence type="ECO:0000256" key="6">
    <source>
        <dbReference type="ARBA" id="ARBA00022816"/>
    </source>
</evidence>
<dbReference type="InterPro" id="IPR037177">
    <property type="entry name" value="DLC_sf"/>
</dbReference>